<evidence type="ECO:0000256" key="1">
    <source>
        <dbReference type="SAM" id="MobiDB-lite"/>
    </source>
</evidence>
<dbReference type="InterPro" id="IPR000626">
    <property type="entry name" value="Ubiquitin-like_dom"/>
</dbReference>
<feature type="region of interest" description="Disordered" evidence="1">
    <location>
        <begin position="1"/>
        <end position="46"/>
    </location>
</feature>
<keyword evidence="4" id="KW-1185">Reference proteome</keyword>
<dbReference type="InterPro" id="IPR039540">
    <property type="entry name" value="UBL3-like_ubiquitin_dom"/>
</dbReference>
<protein>
    <submittedName>
        <fullName evidence="3">4482_t:CDS:1</fullName>
    </submittedName>
</protein>
<accession>A0A9N9GGB4</accession>
<evidence type="ECO:0000259" key="2">
    <source>
        <dbReference type="PROSITE" id="PS50053"/>
    </source>
</evidence>
<organism evidence="3 4">
    <name type="scientific">Ambispora leptoticha</name>
    <dbReference type="NCBI Taxonomy" id="144679"/>
    <lineage>
        <taxon>Eukaryota</taxon>
        <taxon>Fungi</taxon>
        <taxon>Fungi incertae sedis</taxon>
        <taxon>Mucoromycota</taxon>
        <taxon>Glomeromycotina</taxon>
        <taxon>Glomeromycetes</taxon>
        <taxon>Archaeosporales</taxon>
        <taxon>Ambisporaceae</taxon>
        <taxon>Ambispora</taxon>
    </lineage>
</organism>
<dbReference type="SUPFAM" id="SSF54236">
    <property type="entry name" value="Ubiquitin-like"/>
    <property type="match status" value="1"/>
</dbReference>
<dbReference type="PROSITE" id="PS50053">
    <property type="entry name" value="UBIQUITIN_2"/>
    <property type="match status" value="1"/>
</dbReference>
<dbReference type="InterPro" id="IPR029071">
    <property type="entry name" value="Ubiquitin-like_domsf"/>
</dbReference>
<name>A0A9N9GGB4_9GLOM</name>
<dbReference type="PANTHER" id="PTHR13169">
    <property type="entry name" value="UBIQUITIN-LIKE PROTEIN 3 HCG-1 PROTEIN"/>
    <property type="match status" value="1"/>
</dbReference>
<proteinExistence type="predicted"/>
<evidence type="ECO:0000313" key="4">
    <source>
        <dbReference type="Proteomes" id="UP000789508"/>
    </source>
</evidence>
<comment type="caution">
    <text evidence="3">The sequence shown here is derived from an EMBL/GenBank/DDBJ whole genome shotgun (WGS) entry which is preliminary data.</text>
</comment>
<dbReference type="InterPro" id="IPR040015">
    <property type="entry name" value="UBL3-like"/>
</dbReference>
<dbReference type="EMBL" id="CAJVPS010004175">
    <property type="protein sequence ID" value="CAG8600423.1"/>
    <property type="molecule type" value="Genomic_DNA"/>
</dbReference>
<reference evidence="3" key="1">
    <citation type="submission" date="2021-06" db="EMBL/GenBank/DDBJ databases">
        <authorList>
            <person name="Kallberg Y."/>
            <person name="Tangrot J."/>
            <person name="Rosling A."/>
        </authorList>
    </citation>
    <scope>NUCLEOTIDE SEQUENCE</scope>
    <source>
        <strain evidence="3">FL130A</strain>
    </source>
</reference>
<evidence type="ECO:0000313" key="3">
    <source>
        <dbReference type="EMBL" id="CAG8600423.1"/>
    </source>
</evidence>
<dbReference type="AlphaFoldDB" id="A0A9N9GGB4"/>
<feature type="domain" description="Ubiquitin-like" evidence="2">
    <location>
        <begin position="51"/>
        <end position="134"/>
    </location>
</feature>
<feature type="compositionally biased region" description="Polar residues" evidence="1">
    <location>
        <begin position="1"/>
        <end position="42"/>
    </location>
</feature>
<dbReference type="Proteomes" id="UP000789508">
    <property type="component" value="Unassembled WGS sequence"/>
</dbReference>
<sequence>MNENTKSQSIDSSATTTVVGGGESTASFSTPQISGRDSTSSAAPEEKFSEVRLTLLLVSGKRHTFEFEPNDTIGNVKKRVFEEWPKEWSDEIPAAATNLKIVYLGRFLEDVSTLETNKIYAGQTTIAHLTIKNTVSSDSEDPKSAENAPRCQCTIL</sequence>
<dbReference type="OrthoDB" id="1043111at2759"/>
<dbReference type="Pfam" id="PF13881">
    <property type="entry name" value="Rad60-SLD_2"/>
    <property type="match status" value="1"/>
</dbReference>
<dbReference type="Gene3D" id="3.10.20.90">
    <property type="entry name" value="Phosphatidylinositol 3-kinase Catalytic Subunit, Chain A, domain 1"/>
    <property type="match status" value="1"/>
</dbReference>
<dbReference type="PANTHER" id="PTHR13169:SF0">
    <property type="entry name" value="UBIQUITIN-LIKE PROTEIN 3"/>
    <property type="match status" value="1"/>
</dbReference>
<gene>
    <name evidence="3" type="ORF">ALEPTO_LOCUS8118</name>
</gene>